<keyword evidence="3" id="KW-1185">Reference proteome</keyword>
<comment type="caution">
    <text evidence="2">The sequence shown here is derived from an EMBL/GenBank/DDBJ whole genome shotgun (WGS) entry which is preliminary data.</text>
</comment>
<evidence type="ECO:0000313" key="3">
    <source>
        <dbReference type="Proteomes" id="UP000055048"/>
    </source>
</evidence>
<protein>
    <recommendedName>
        <fullName evidence="4">PiggyBac transposable element-derived protein domain-containing protein</fullName>
    </recommendedName>
</protein>
<gene>
    <name evidence="2" type="ORF">T05_8798</name>
</gene>
<name>A0A0V0TNG6_9BILA</name>
<accession>A0A0V0TNG6</accession>
<keyword evidence="1" id="KW-0732">Signal</keyword>
<reference evidence="2 3" key="1">
    <citation type="submission" date="2015-01" db="EMBL/GenBank/DDBJ databases">
        <title>Evolution of Trichinella species and genotypes.</title>
        <authorList>
            <person name="Korhonen P.K."/>
            <person name="Edoardo P."/>
            <person name="Giuseppe L.R."/>
            <person name="Gasser R.B."/>
        </authorList>
    </citation>
    <scope>NUCLEOTIDE SEQUENCE [LARGE SCALE GENOMIC DNA]</scope>
    <source>
        <strain evidence="2">ISS417</strain>
    </source>
</reference>
<dbReference type="AlphaFoldDB" id="A0A0V0TNG6"/>
<dbReference type="EMBL" id="JYDJ01000200">
    <property type="protein sequence ID" value="KRX40414.1"/>
    <property type="molecule type" value="Genomic_DNA"/>
</dbReference>
<feature type="signal peptide" evidence="1">
    <location>
        <begin position="1"/>
        <end position="20"/>
    </location>
</feature>
<dbReference type="Proteomes" id="UP000055048">
    <property type="component" value="Unassembled WGS sequence"/>
</dbReference>
<dbReference type="OrthoDB" id="5913977at2759"/>
<organism evidence="2 3">
    <name type="scientific">Trichinella murrelli</name>
    <dbReference type="NCBI Taxonomy" id="144512"/>
    <lineage>
        <taxon>Eukaryota</taxon>
        <taxon>Metazoa</taxon>
        <taxon>Ecdysozoa</taxon>
        <taxon>Nematoda</taxon>
        <taxon>Enoplea</taxon>
        <taxon>Dorylaimia</taxon>
        <taxon>Trichinellida</taxon>
        <taxon>Trichinellidae</taxon>
        <taxon>Trichinella</taxon>
    </lineage>
</organism>
<evidence type="ECO:0000256" key="1">
    <source>
        <dbReference type="SAM" id="SignalP"/>
    </source>
</evidence>
<feature type="chain" id="PRO_5006869292" description="PiggyBac transposable element-derived protein domain-containing protein" evidence="1">
    <location>
        <begin position="21"/>
        <end position="289"/>
    </location>
</feature>
<proteinExistence type="predicted"/>
<evidence type="ECO:0008006" key="4">
    <source>
        <dbReference type="Google" id="ProtNLM"/>
    </source>
</evidence>
<evidence type="ECO:0000313" key="2">
    <source>
        <dbReference type="EMBL" id="KRX40414.1"/>
    </source>
</evidence>
<sequence length="289" mass="33330">MIRFCLLLEITLIYYTHLHCGALFWDYNSQQLQSASCSKAEKIVKFIQNVSSVGSLNQKNNLRAAISCTMNSVLDEFVKKDFQLKKCHWMKMQNLQIDSDNLLFCFEEKFVSALKIDFYKNFLKCCIIDEKYTAVCKNDNIQKFYKIPILASQIEFKRTCGHSNIACAVVKYNNKRIIKKWKRSNNSKIQIRAKRQYFIPNAYDVYSSLGGFDIYDHQAYSMVNKFGAITVGTMDSLINDLKTVCRFNSPSCDILSTEDILHSALWTRMPPNINANYINDRAAIAITAI</sequence>